<organism evidence="3 4">
    <name type="scientific">Orbilia ellipsospora</name>
    <dbReference type="NCBI Taxonomy" id="2528407"/>
    <lineage>
        <taxon>Eukaryota</taxon>
        <taxon>Fungi</taxon>
        <taxon>Dikarya</taxon>
        <taxon>Ascomycota</taxon>
        <taxon>Pezizomycotina</taxon>
        <taxon>Orbiliomycetes</taxon>
        <taxon>Orbiliales</taxon>
        <taxon>Orbiliaceae</taxon>
        <taxon>Orbilia</taxon>
    </lineage>
</organism>
<dbReference type="GO" id="GO:0003700">
    <property type="term" value="F:DNA-binding transcription factor activity"/>
    <property type="evidence" value="ECO:0007669"/>
    <property type="project" value="InterPro"/>
</dbReference>
<feature type="region of interest" description="Disordered" evidence="1">
    <location>
        <begin position="502"/>
        <end position="543"/>
    </location>
</feature>
<proteinExistence type="predicted"/>
<dbReference type="Proteomes" id="UP001365542">
    <property type="component" value="Unassembled WGS sequence"/>
</dbReference>
<sequence length="543" mass="62137">METASFWQQNYPNGVSHFNHHSRSRIVDVGEHKLSLPIQTIPQRPIERFNSGENALPMGLVPNPVSGYAGMNAGSLQSLTFTQMEADSQSWHSSMHEDDQRSLSADSSSSVSSTHNAASGWGQESPSMSHYRSNSIPLAFQDSSAPPETAYYFKSPTEVIDPNLTLNNQDQDFYFKEPTIKFEFSCFAPLDDGEYENEPYSPESPTGTHYAPYELERNHTVHQPLPSFNSNWGTRKVPVTRSQAQNESRNQSHSKGSSNGASRSNRLPKTPLSPTSRKIDRRRGSSSSSEEAPAKPNNRPKTYKRKVPFYLCEEDICKTKGTPFKNKSELKKHIETQHTKPYICICGFADCNQRFGARNEWKRHIATQHLMLYKYICDHPDCVEKNKAKTIFNRGDLFMKHQERMHSPLDLHDRSPNDLELIAWKKEMKDAKTRCETLRPPPQRMTCGFCSDVFEHGDRTWQELIDHVGLHYQANDPSVQNGYKDDLDLMAWMKHHNLIKDEDDDSMDLDSETPTSRKSRKRSSTSSSTSHRSRQIKQEHMDF</sequence>
<dbReference type="PROSITE" id="PS00028">
    <property type="entry name" value="ZINC_FINGER_C2H2_1"/>
    <property type="match status" value="1"/>
</dbReference>
<feature type="region of interest" description="Disordered" evidence="1">
    <location>
        <begin position="87"/>
        <end position="128"/>
    </location>
</feature>
<gene>
    <name evidence="3" type="ORF">TWF694_011219</name>
</gene>
<keyword evidence="4" id="KW-1185">Reference proteome</keyword>
<feature type="domain" description="C2H2-type" evidence="2">
    <location>
        <begin position="346"/>
        <end position="369"/>
    </location>
</feature>
<dbReference type="InterPro" id="IPR039970">
    <property type="entry name" value="TF_Grauzone"/>
</dbReference>
<evidence type="ECO:0000256" key="1">
    <source>
        <dbReference type="SAM" id="MobiDB-lite"/>
    </source>
</evidence>
<dbReference type="EMBL" id="JAVHJO010000008">
    <property type="protein sequence ID" value="KAK6538340.1"/>
    <property type="molecule type" value="Genomic_DNA"/>
</dbReference>
<dbReference type="PANTHER" id="PTHR23225">
    <property type="entry name" value="ZINC FINGER PROTEIN"/>
    <property type="match status" value="1"/>
</dbReference>
<feature type="region of interest" description="Disordered" evidence="1">
    <location>
        <begin position="222"/>
        <end position="302"/>
    </location>
</feature>
<dbReference type="PANTHER" id="PTHR23225:SF2">
    <property type="entry name" value="AT09679P-RELATED"/>
    <property type="match status" value="1"/>
</dbReference>
<comment type="caution">
    <text evidence="3">The sequence shown here is derived from an EMBL/GenBank/DDBJ whole genome shotgun (WGS) entry which is preliminary data.</text>
</comment>
<dbReference type="InterPro" id="IPR013087">
    <property type="entry name" value="Znf_C2H2_type"/>
</dbReference>
<dbReference type="AlphaFoldDB" id="A0AAV9X8G2"/>
<evidence type="ECO:0000259" key="2">
    <source>
        <dbReference type="PROSITE" id="PS00028"/>
    </source>
</evidence>
<feature type="compositionally biased region" description="Acidic residues" evidence="1">
    <location>
        <begin position="502"/>
        <end position="511"/>
    </location>
</feature>
<evidence type="ECO:0000313" key="3">
    <source>
        <dbReference type="EMBL" id="KAK6538340.1"/>
    </source>
</evidence>
<reference evidence="3 4" key="1">
    <citation type="submission" date="2019-10" db="EMBL/GenBank/DDBJ databases">
        <authorList>
            <person name="Palmer J.M."/>
        </authorList>
    </citation>
    <scope>NUCLEOTIDE SEQUENCE [LARGE SCALE GENOMIC DNA]</scope>
    <source>
        <strain evidence="3 4">TWF694</strain>
    </source>
</reference>
<dbReference type="Gene3D" id="3.30.160.60">
    <property type="entry name" value="Classic Zinc Finger"/>
    <property type="match status" value="1"/>
</dbReference>
<name>A0AAV9X8G2_9PEZI</name>
<feature type="compositionally biased region" description="Polar residues" evidence="1">
    <location>
        <begin position="240"/>
        <end position="275"/>
    </location>
</feature>
<protein>
    <recommendedName>
        <fullName evidence="2">C2H2-type domain-containing protein</fullName>
    </recommendedName>
</protein>
<feature type="compositionally biased region" description="Low complexity" evidence="1">
    <location>
        <begin position="102"/>
        <end position="119"/>
    </location>
</feature>
<accession>A0AAV9X8G2</accession>
<evidence type="ECO:0000313" key="4">
    <source>
        <dbReference type="Proteomes" id="UP001365542"/>
    </source>
</evidence>
<dbReference type="SMART" id="SM00355">
    <property type="entry name" value="ZnF_C2H2"/>
    <property type="match status" value="4"/>
</dbReference>